<feature type="repeat" description="TPR" evidence="3">
    <location>
        <begin position="749"/>
        <end position="782"/>
    </location>
</feature>
<accession>A0A5B9DBD1</accession>
<dbReference type="SUPFAM" id="SSF52467">
    <property type="entry name" value="DHS-like NAD/FAD-binding domain"/>
    <property type="match status" value="1"/>
</dbReference>
<evidence type="ECO:0000256" key="1">
    <source>
        <dbReference type="ARBA" id="ARBA00022737"/>
    </source>
</evidence>
<feature type="repeat" description="TPR" evidence="3">
    <location>
        <begin position="549"/>
        <end position="582"/>
    </location>
</feature>
<feature type="repeat" description="TPR" evidence="3">
    <location>
        <begin position="509"/>
        <end position="542"/>
    </location>
</feature>
<dbReference type="Proteomes" id="UP000321408">
    <property type="component" value="Chromosome"/>
</dbReference>
<keyword evidence="2 3" id="KW-0802">TPR repeat</keyword>
<dbReference type="Pfam" id="PF13424">
    <property type="entry name" value="TPR_12"/>
    <property type="match status" value="5"/>
</dbReference>
<evidence type="ECO:0000313" key="5">
    <source>
        <dbReference type="Proteomes" id="UP000321408"/>
    </source>
</evidence>
<dbReference type="Pfam" id="PF13289">
    <property type="entry name" value="SIR2_2"/>
    <property type="match status" value="1"/>
</dbReference>
<dbReference type="GeneID" id="41330139"/>
<dbReference type="PANTHER" id="PTHR45641:SF19">
    <property type="entry name" value="NEPHROCYSTIN-3"/>
    <property type="match status" value="1"/>
</dbReference>
<dbReference type="OrthoDB" id="112267at2157"/>
<dbReference type="InterPro" id="IPR019734">
    <property type="entry name" value="TPR_rpt"/>
</dbReference>
<protein>
    <submittedName>
        <fullName evidence="4">Tetratricopeptide repeat protein</fullName>
    </submittedName>
</protein>
<proteinExistence type="predicted"/>
<dbReference type="PROSITE" id="PS50293">
    <property type="entry name" value="TPR_REGION"/>
    <property type="match status" value="5"/>
</dbReference>
<feature type="repeat" description="TPR" evidence="3">
    <location>
        <begin position="669"/>
        <end position="702"/>
    </location>
</feature>
<dbReference type="PANTHER" id="PTHR45641">
    <property type="entry name" value="TETRATRICOPEPTIDE REPEAT PROTEIN (AFU_ORTHOLOGUE AFUA_6G03870)"/>
    <property type="match status" value="1"/>
</dbReference>
<dbReference type="RefSeq" id="WP_147663204.1">
    <property type="nucleotide sequence ID" value="NZ_CP042905.2"/>
</dbReference>
<dbReference type="Gene3D" id="1.25.40.10">
    <property type="entry name" value="Tetratricopeptide repeat domain"/>
    <property type="match status" value="2"/>
</dbReference>
<dbReference type="InterPro" id="IPR011990">
    <property type="entry name" value="TPR-like_helical_dom_sf"/>
</dbReference>
<feature type="repeat" description="TPR" evidence="3">
    <location>
        <begin position="389"/>
        <end position="422"/>
    </location>
</feature>
<keyword evidence="5" id="KW-1185">Reference proteome</keyword>
<keyword evidence="1" id="KW-0677">Repeat</keyword>
<gene>
    <name evidence="4" type="ORF">DSAG12_02151</name>
</gene>
<reference evidence="4 5" key="2">
    <citation type="journal article" date="2024" name="Int. J. Syst. Evol. Microbiol.">
        <title>Promethearchaeum syntrophicum gen. nov., sp. nov., an anaerobic, obligately syntrophic archaeon, the first isolate of the lineage 'Asgard' archaea, and proposal of the new archaeal phylum Promethearchaeota phyl. nov. and kingdom Promethearchaeati regn. nov.</title>
        <authorList>
            <person name="Imachi H."/>
            <person name="Nobu M.K."/>
            <person name="Kato S."/>
            <person name="Takaki Y."/>
            <person name="Miyazaki M."/>
            <person name="Miyata M."/>
            <person name="Ogawara M."/>
            <person name="Saito Y."/>
            <person name="Sakai S."/>
            <person name="Tahara Y.O."/>
            <person name="Takano Y."/>
            <person name="Tasumi E."/>
            <person name="Uematsu K."/>
            <person name="Yoshimura T."/>
            <person name="Itoh T."/>
            <person name="Ohkuma M."/>
            <person name="Takai K."/>
        </authorList>
    </citation>
    <scope>NUCLEOTIDE SEQUENCE [LARGE SCALE GENOMIC DNA]</scope>
    <source>
        <strain evidence="4 5">MK-D1</strain>
    </source>
</reference>
<organism evidence="4 5">
    <name type="scientific">Promethearchaeum syntrophicum</name>
    <dbReference type="NCBI Taxonomy" id="2594042"/>
    <lineage>
        <taxon>Archaea</taxon>
        <taxon>Promethearchaeati</taxon>
        <taxon>Promethearchaeota</taxon>
        <taxon>Promethearchaeia</taxon>
        <taxon>Promethearchaeales</taxon>
        <taxon>Promethearchaeaceae</taxon>
        <taxon>Promethearchaeum</taxon>
    </lineage>
</organism>
<dbReference type="Gene3D" id="3.40.50.1220">
    <property type="entry name" value="TPP-binding domain"/>
    <property type="match status" value="1"/>
</dbReference>
<dbReference type="PROSITE" id="PS50005">
    <property type="entry name" value="TPR"/>
    <property type="match status" value="11"/>
</dbReference>
<feature type="repeat" description="TPR" evidence="3">
    <location>
        <begin position="709"/>
        <end position="742"/>
    </location>
</feature>
<dbReference type="InterPro" id="IPR029035">
    <property type="entry name" value="DHS-like_NAD/FAD-binding_dom"/>
</dbReference>
<evidence type="ECO:0000256" key="2">
    <source>
        <dbReference type="ARBA" id="ARBA00022803"/>
    </source>
</evidence>
<dbReference type="SMART" id="SM00028">
    <property type="entry name" value="TPR"/>
    <property type="match status" value="11"/>
</dbReference>
<feature type="repeat" description="TPR" evidence="3">
    <location>
        <begin position="469"/>
        <end position="502"/>
    </location>
</feature>
<feature type="repeat" description="TPR" evidence="3">
    <location>
        <begin position="429"/>
        <end position="462"/>
    </location>
</feature>
<feature type="repeat" description="TPR" evidence="3">
    <location>
        <begin position="629"/>
        <end position="662"/>
    </location>
</feature>
<dbReference type="AlphaFoldDB" id="A0A5B9DBD1"/>
<sequence length="804" mass="90873">MKDIKGTLSISDLFRTSNNYTFLIGAGASMESPSNLPSAREIVKTIVELCTPDEYIESILSLPSLKYEILIENINNISRIDPKVEFLDYFDNNISPNLIHMFIAQLVINGRGRHHIITTNFDYLIEHAFSNVLPDNEKENIIPIITKSDFSTFENIDDLYKSGKFPICKIHGSKKNIITQTNTSDSLITDITSFGKNRSEGETFAIEPFKKPLVNNLMKGQTLVVMGYSGGDDFDISPMLRELEELKQIIWIQHSSSKHPEIIPISKNQDFRLIKNKNLNSEQLVMELSDLRGYDNYIIKINTLQLVEVYLDALLLKGKLKKKSILKNQYTSNFEQWLGNNAVYKSIIIYEKYYFAGNILSDLGEMEKGLSSYKKGLLLTPKSNQKEISLFLNNIGTFYKARGEYENALKNYHEVLKIDEQLGDLQGKATALNNIGSIYYAQGDYENALNNYQEALKIDEHLGDLQGKATDLNNIGMIYKAQGDYENALTNYHEAIKIAEHLGDLHGKAARLNNIGIIYDAKGDYENALKNYNEALKIAEHLSDLQGKATRLNNIGMIYNDKGDYENALNNYHEALKIDEHLGNLKGKATDLNNIGSIYYAQGDYENALNNYHEALKIAERLGDLKGKAATLNNIGMIYDAQGDYENALTNYDEALKIANQLGDLQGKATRLNNIGSIYYTQGDYENALTNYHEVLKIAEQLGDLQGKATRLNNIGMIYKAQGDYENALTNSHEALKIAEQLGDLKGKATDLNNIGSIYYAQGDYENALTNLDRVLEIYKKINLPNYIKQTQDNIEIVKKRMRM</sequence>
<dbReference type="Pfam" id="PF13181">
    <property type="entry name" value="TPR_8"/>
    <property type="match status" value="1"/>
</dbReference>
<evidence type="ECO:0000313" key="4">
    <source>
        <dbReference type="EMBL" id="QEE16321.1"/>
    </source>
</evidence>
<name>A0A5B9DBD1_9ARCH</name>
<dbReference type="EMBL" id="CP042905">
    <property type="protein sequence ID" value="QEE16321.1"/>
    <property type="molecule type" value="Genomic_DNA"/>
</dbReference>
<feature type="repeat" description="TPR" evidence="3">
    <location>
        <begin position="589"/>
        <end position="622"/>
    </location>
</feature>
<feature type="repeat" description="TPR" evidence="3">
    <location>
        <begin position="350"/>
        <end position="383"/>
    </location>
</feature>
<evidence type="ECO:0000256" key="3">
    <source>
        <dbReference type="PROSITE-ProRule" id="PRU00339"/>
    </source>
</evidence>
<reference evidence="4 5" key="1">
    <citation type="journal article" date="2020" name="Nature">
        <title>Isolation of an archaeon at the prokaryote-eukaryote interface.</title>
        <authorList>
            <person name="Imachi H."/>
            <person name="Nobu M.K."/>
            <person name="Nakahara N."/>
            <person name="Morono Y."/>
            <person name="Ogawara M."/>
            <person name="Takaki Y."/>
            <person name="Takano Y."/>
            <person name="Uematsu K."/>
            <person name="Ikuta T."/>
            <person name="Ito M."/>
            <person name="Matsui Y."/>
            <person name="Miyazaki M."/>
            <person name="Murata K."/>
            <person name="Saito Y."/>
            <person name="Sakai S."/>
            <person name="Song C."/>
            <person name="Tasumi E."/>
            <person name="Yamanaka Y."/>
            <person name="Yamaguchi T."/>
            <person name="Kamagata Y."/>
            <person name="Tamaki H."/>
            <person name="Takai K."/>
        </authorList>
    </citation>
    <scope>NUCLEOTIDE SEQUENCE [LARGE SCALE GENOMIC DNA]</scope>
    <source>
        <strain evidence="4 5">MK-D1</strain>
    </source>
</reference>
<dbReference type="KEGG" id="psyt:DSAG12_02151"/>
<dbReference type="SUPFAM" id="SSF48452">
    <property type="entry name" value="TPR-like"/>
    <property type="match status" value="2"/>
</dbReference>